<proteinExistence type="predicted"/>
<dbReference type="InterPro" id="IPR003462">
    <property type="entry name" value="ODC_Mu_crystall"/>
</dbReference>
<dbReference type="AlphaFoldDB" id="A0A2S8RBJ0"/>
<dbReference type="PANTHER" id="PTHR13812">
    <property type="entry name" value="KETIMINE REDUCTASE MU-CRYSTALLIN"/>
    <property type="match status" value="1"/>
</dbReference>
<dbReference type="Gene3D" id="3.40.50.720">
    <property type="entry name" value="NAD(P)-binding Rossmann-like Domain"/>
    <property type="match status" value="1"/>
</dbReference>
<dbReference type="OrthoDB" id="9792005at2"/>
<dbReference type="EMBL" id="NEMB01000003">
    <property type="protein sequence ID" value="PQQ67145.1"/>
    <property type="molecule type" value="Genomic_DNA"/>
</dbReference>
<dbReference type="Gene3D" id="3.30.1780.10">
    <property type="entry name" value="ornithine cyclodeaminase, domain 1"/>
    <property type="match status" value="1"/>
</dbReference>
<gene>
    <name evidence="1" type="ORF">B9R14_10575</name>
</gene>
<dbReference type="RefSeq" id="WP_105368221.1">
    <property type="nucleotide sequence ID" value="NZ_NEMB01000003.1"/>
</dbReference>
<dbReference type="InterPro" id="IPR023401">
    <property type="entry name" value="ODC_N"/>
</dbReference>
<protein>
    <submittedName>
        <fullName evidence="1">Ornithine cyclodeaminase</fullName>
    </submittedName>
</protein>
<name>A0A2S8RBJ0_9FIRM</name>
<accession>A0A2S8RBJ0</accession>
<sequence>MGKNRPVIVLTQKDLMEANCLDMSNVISVVKKALIDFQEGKILFPDKISQIFNEETQDRINCMPATLLEEKICGVKWVSVFPRNPVLYNIPNVSGTIILSEIVSGQPITFMDGSICTLMRTAAISCIGAEYFAKENSETIGIIGAGEQGRMHLIAMKTVRPSLKVCKVASNTIESEKQFEKDMKGIFDDLEIIRCNTNLMEAAEGSDIIVTATSTQAPLLKADWVGKGAFYAHVGGWEDEFAVAKKADRIICDDWEAVKHRTQTLSRMYKAGELSDDDIYADLHELVVGKKSGRLNDDEFIYFNSVGLSYVDVALSYVFYKQATECGKGTAIDFQGLSIWDAFKK</sequence>
<dbReference type="PANTHER" id="PTHR13812:SF19">
    <property type="entry name" value="KETIMINE REDUCTASE MU-CRYSTALLIN"/>
    <property type="match status" value="1"/>
</dbReference>
<dbReference type="SUPFAM" id="SSF51735">
    <property type="entry name" value="NAD(P)-binding Rossmann-fold domains"/>
    <property type="match status" value="1"/>
</dbReference>
<dbReference type="Pfam" id="PF02423">
    <property type="entry name" value="OCD_Mu_crystall"/>
    <property type="match status" value="1"/>
</dbReference>
<evidence type="ECO:0000313" key="2">
    <source>
        <dbReference type="Proteomes" id="UP000239720"/>
    </source>
</evidence>
<organism evidence="1 2">
    <name type="scientific">Acetivibrio saccincola</name>
    <dbReference type="NCBI Taxonomy" id="1677857"/>
    <lineage>
        <taxon>Bacteria</taxon>
        <taxon>Bacillati</taxon>
        <taxon>Bacillota</taxon>
        <taxon>Clostridia</taxon>
        <taxon>Eubacteriales</taxon>
        <taxon>Oscillospiraceae</taxon>
        <taxon>Acetivibrio</taxon>
    </lineage>
</organism>
<dbReference type="Proteomes" id="UP000239720">
    <property type="component" value="Unassembled WGS sequence"/>
</dbReference>
<dbReference type="PIRSF" id="PIRSF001439">
    <property type="entry name" value="CryM"/>
    <property type="match status" value="1"/>
</dbReference>
<comment type="caution">
    <text evidence="1">The sequence shown here is derived from an EMBL/GenBank/DDBJ whole genome shotgun (WGS) entry which is preliminary data.</text>
</comment>
<dbReference type="InterPro" id="IPR036291">
    <property type="entry name" value="NAD(P)-bd_dom_sf"/>
</dbReference>
<reference evidence="1 2" key="1">
    <citation type="journal article" date="2018" name="Syst. Appl. Microbiol.">
        <title>Characterization and high-quality draft genome sequence of Herbivorax saccincola A7, an anaerobic, alkaliphilic, thermophilic, cellulolytic, and xylanolytic bacterium.</title>
        <authorList>
            <person name="Aikawa S."/>
            <person name="Baramee S."/>
            <person name="Sermsathanaswadi J."/>
            <person name="Thianheng P."/>
            <person name="Tachaapaikoon C."/>
            <person name="Shikata A."/>
            <person name="Waeonukul R."/>
            <person name="Pason P."/>
            <person name="Ratanakhanokchai K."/>
            <person name="Kosugi A."/>
        </authorList>
    </citation>
    <scope>NUCLEOTIDE SEQUENCE [LARGE SCALE GENOMIC DNA]</scope>
    <source>
        <strain evidence="1 2">A7</strain>
    </source>
</reference>
<evidence type="ECO:0000313" key="1">
    <source>
        <dbReference type="EMBL" id="PQQ67145.1"/>
    </source>
</evidence>
<dbReference type="GO" id="GO:0005737">
    <property type="term" value="C:cytoplasm"/>
    <property type="evidence" value="ECO:0007669"/>
    <property type="project" value="TreeGrafter"/>
</dbReference>